<dbReference type="InterPro" id="IPR037185">
    <property type="entry name" value="EmrE-like"/>
</dbReference>
<keyword evidence="5 6" id="KW-0472">Membrane</keyword>
<dbReference type="InterPro" id="IPR050638">
    <property type="entry name" value="AA-Vitamin_Transporters"/>
</dbReference>
<dbReference type="AlphaFoldDB" id="W9GT29"/>
<name>W9GT29_9MICO</name>
<dbReference type="Proteomes" id="UP000019494">
    <property type="component" value="Unassembled WGS sequence"/>
</dbReference>
<comment type="subcellular location">
    <subcellularLocation>
        <location evidence="1">Membrane</location>
        <topology evidence="1">Multi-pass membrane protein</topology>
    </subcellularLocation>
</comment>
<feature type="domain" description="EamA" evidence="7">
    <location>
        <begin position="170"/>
        <end position="305"/>
    </location>
</feature>
<reference evidence="9" key="1">
    <citation type="submission" date="2013-08" db="EMBL/GenBank/DDBJ databases">
        <title>Intrasporangium oryzae NRRL B-24470.</title>
        <authorList>
            <person name="Liu H."/>
            <person name="Wang G."/>
        </authorList>
    </citation>
    <scope>NUCLEOTIDE SEQUENCE [LARGE SCALE GENOMIC DNA]</scope>
    <source>
        <strain evidence="9">Q5-1</strain>
    </source>
</reference>
<evidence type="ECO:0000256" key="6">
    <source>
        <dbReference type="SAM" id="Phobius"/>
    </source>
</evidence>
<keyword evidence="4 6" id="KW-1133">Transmembrane helix</keyword>
<proteinExistence type="inferred from homology"/>
<dbReference type="PATRIC" id="fig|584657.3.peg.1058"/>
<feature type="transmembrane region" description="Helical" evidence="6">
    <location>
        <begin position="200"/>
        <end position="223"/>
    </location>
</feature>
<dbReference type="PANTHER" id="PTHR32322">
    <property type="entry name" value="INNER MEMBRANE TRANSPORTER"/>
    <property type="match status" value="1"/>
</dbReference>
<evidence type="ECO:0000313" key="9">
    <source>
        <dbReference type="Proteomes" id="UP000019494"/>
    </source>
</evidence>
<evidence type="ECO:0000259" key="7">
    <source>
        <dbReference type="Pfam" id="PF00892"/>
    </source>
</evidence>
<feature type="transmembrane region" description="Helical" evidence="6">
    <location>
        <begin position="80"/>
        <end position="98"/>
    </location>
</feature>
<comment type="similarity">
    <text evidence="2">Belongs to the EamA transporter family.</text>
</comment>
<dbReference type="Pfam" id="PF00892">
    <property type="entry name" value="EamA"/>
    <property type="match status" value="2"/>
</dbReference>
<keyword evidence="9" id="KW-1185">Reference proteome</keyword>
<organism evidence="8 9">
    <name type="scientific">Intrasporangium chromatireducens Q5-1</name>
    <dbReference type="NCBI Taxonomy" id="584657"/>
    <lineage>
        <taxon>Bacteria</taxon>
        <taxon>Bacillati</taxon>
        <taxon>Actinomycetota</taxon>
        <taxon>Actinomycetes</taxon>
        <taxon>Micrococcales</taxon>
        <taxon>Intrasporangiaceae</taxon>
        <taxon>Intrasporangium</taxon>
    </lineage>
</organism>
<comment type="caution">
    <text evidence="8">The sequence shown here is derived from an EMBL/GenBank/DDBJ whole genome shotgun (WGS) entry which is preliminary data.</text>
</comment>
<protein>
    <recommendedName>
        <fullName evidence="7">EamA domain-containing protein</fullName>
    </recommendedName>
</protein>
<feature type="transmembrane region" description="Helical" evidence="6">
    <location>
        <begin position="50"/>
        <end position="68"/>
    </location>
</feature>
<keyword evidence="3 6" id="KW-0812">Transmembrane</keyword>
<dbReference type="SUPFAM" id="SSF103481">
    <property type="entry name" value="Multidrug resistance efflux transporter EmrE"/>
    <property type="match status" value="2"/>
</dbReference>
<dbReference type="PANTHER" id="PTHR32322:SF2">
    <property type="entry name" value="EAMA DOMAIN-CONTAINING PROTEIN"/>
    <property type="match status" value="1"/>
</dbReference>
<evidence type="ECO:0000256" key="5">
    <source>
        <dbReference type="ARBA" id="ARBA00023136"/>
    </source>
</evidence>
<sequence length="316" mass="31365">MGAVMPQATPTGSARIGLLQVCAAGVLWGTGGVVVTLLHERDGLSAMTVSAWRMLLGAAALVAFAVAARRLRAVGETMRAHPVLAVLVGCGTAVYQGLYFVSVLLVGVSVATVVSLGLAPILAAVWEHLTARTRPSLREVVVLAAALCGLVLISATASEGSSAPGDDPTLGLVLAVAAGATYAATTVLGHTLAQRVDTVALTTCATAAGAVVLAPFLGVAVATGGPVLTGSGSSLALLIYLGVATMGLSYALLYAGLRTTSGSAATVATLVEPLSAALVAALVLGERLAWPALVGGALILAAVVGLHRREERPAPA</sequence>
<feature type="transmembrane region" description="Helical" evidence="6">
    <location>
        <begin position="264"/>
        <end position="282"/>
    </location>
</feature>
<feature type="domain" description="EamA" evidence="7">
    <location>
        <begin position="16"/>
        <end position="154"/>
    </location>
</feature>
<evidence type="ECO:0000313" key="8">
    <source>
        <dbReference type="EMBL" id="EWT07004.1"/>
    </source>
</evidence>
<dbReference type="InterPro" id="IPR000620">
    <property type="entry name" value="EamA_dom"/>
</dbReference>
<dbReference type="GO" id="GO:0016020">
    <property type="term" value="C:membrane"/>
    <property type="evidence" value="ECO:0007669"/>
    <property type="project" value="UniProtKB-SubCell"/>
</dbReference>
<evidence type="ECO:0000256" key="1">
    <source>
        <dbReference type="ARBA" id="ARBA00004141"/>
    </source>
</evidence>
<feature type="transmembrane region" description="Helical" evidence="6">
    <location>
        <begin position="104"/>
        <end position="125"/>
    </location>
</feature>
<dbReference type="EMBL" id="AWQS01000025">
    <property type="protein sequence ID" value="EWT07004.1"/>
    <property type="molecule type" value="Genomic_DNA"/>
</dbReference>
<accession>W9GT29</accession>
<evidence type="ECO:0000256" key="2">
    <source>
        <dbReference type="ARBA" id="ARBA00007362"/>
    </source>
</evidence>
<evidence type="ECO:0000256" key="3">
    <source>
        <dbReference type="ARBA" id="ARBA00022692"/>
    </source>
</evidence>
<evidence type="ECO:0000256" key="4">
    <source>
        <dbReference type="ARBA" id="ARBA00022989"/>
    </source>
</evidence>
<feature type="transmembrane region" description="Helical" evidence="6">
    <location>
        <begin position="16"/>
        <end position="38"/>
    </location>
</feature>
<feature type="transmembrane region" description="Helical" evidence="6">
    <location>
        <begin position="235"/>
        <end position="257"/>
    </location>
</feature>
<gene>
    <name evidence="8" type="ORF">N864_13690</name>
</gene>
<feature type="transmembrane region" description="Helical" evidence="6">
    <location>
        <begin position="169"/>
        <end position="188"/>
    </location>
</feature>
<feature type="transmembrane region" description="Helical" evidence="6">
    <location>
        <begin position="137"/>
        <end position="157"/>
    </location>
</feature>
<feature type="transmembrane region" description="Helical" evidence="6">
    <location>
        <begin position="288"/>
        <end position="306"/>
    </location>
</feature>